<proteinExistence type="predicted"/>
<dbReference type="EMBL" id="JAPNUD010000011">
    <property type="protein sequence ID" value="MDA0640207.1"/>
    <property type="molecule type" value="Genomic_DNA"/>
</dbReference>
<feature type="signal peptide" evidence="1">
    <location>
        <begin position="1"/>
        <end position="24"/>
    </location>
</feature>
<name>A0ABT4SSQ9_9ACTN</name>
<gene>
    <name evidence="2" type="ORF">OUY24_06215</name>
</gene>
<dbReference type="RefSeq" id="WP_271275500.1">
    <property type="nucleotide sequence ID" value="NZ_BAABFD010000026.1"/>
</dbReference>
<reference evidence="2 3" key="1">
    <citation type="submission" date="2022-11" db="EMBL/GenBank/DDBJ databases">
        <title>Nonomuraea corallina sp. nov., a new species of the genus Nonomuraea isolated from sea side sediment in Thai sea.</title>
        <authorList>
            <person name="Ngamcharungchit C."/>
            <person name="Matsumoto A."/>
            <person name="Suriyachadkun C."/>
            <person name="Panbangred W."/>
            <person name="Inahashi Y."/>
            <person name="Intra B."/>
        </authorList>
    </citation>
    <scope>NUCLEOTIDE SEQUENCE [LARGE SCALE GENOMIC DNA]</scope>
    <source>
        <strain evidence="2 3">DSM 43553</strain>
    </source>
</reference>
<protein>
    <recommendedName>
        <fullName evidence="4">DUF2690 domain-containing protein</fullName>
    </recommendedName>
</protein>
<organism evidence="2 3">
    <name type="scientific">Nonomuraea ferruginea</name>
    <dbReference type="NCBI Taxonomy" id="46174"/>
    <lineage>
        <taxon>Bacteria</taxon>
        <taxon>Bacillati</taxon>
        <taxon>Actinomycetota</taxon>
        <taxon>Actinomycetes</taxon>
        <taxon>Streptosporangiales</taxon>
        <taxon>Streptosporangiaceae</taxon>
        <taxon>Nonomuraea</taxon>
    </lineage>
</organism>
<evidence type="ECO:0000313" key="2">
    <source>
        <dbReference type="EMBL" id="MDA0640207.1"/>
    </source>
</evidence>
<dbReference type="Proteomes" id="UP001212498">
    <property type="component" value="Unassembled WGS sequence"/>
</dbReference>
<feature type="chain" id="PRO_5047412281" description="DUF2690 domain-containing protein" evidence="1">
    <location>
        <begin position="25"/>
        <end position="151"/>
    </location>
</feature>
<accession>A0ABT4SSQ9</accession>
<keyword evidence="1" id="KW-0732">Signal</keyword>
<sequence length="151" mass="15917">MPTGTTIGRALAAMALACTTLAFTGGPSGATTALSCKGATCVGKNPATYGCDDDAERMAIASTGDWSKSVRLMRSAKCSAYWAVGVDESSCCGSSVVKAVRQIKTTYGWYNQRVQTVSHSNGAGTKWTPMNQNTSGDRHQACYYVCTSWKS</sequence>
<evidence type="ECO:0008006" key="4">
    <source>
        <dbReference type="Google" id="ProtNLM"/>
    </source>
</evidence>
<evidence type="ECO:0000313" key="3">
    <source>
        <dbReference type="Proteomes" id="UP001212498"/>
    </source>
</evidence>
<comment type="caution">
    <text evidence="2">The sequence shown here is derived from an EMBL/GenBank/DDBJ whole genome shotgun (WGS) entry which is preliminary data.</text>
</comment>
<keyword evidence="3" id="KW-1185">Reference proteome</keyword>
<evidence type="ECO:0000256" key="1">
    <source>
        <dbReference type="SAM" id="SignalP"/>
    </source>
</evidence>